<evidence type="ECO:0000256" key="2">
    <source>
        <dbReference type="PIRSR" id="PIRSR039026-1"/>
    </source>
</evidence>
<dbReference type="SUPFAM" id="SSF53850">
    <property type="entry name" value="Periplasmic binding protein-like II"/>
    <property type="match status" value="1"/>
</dbReference>
<reference evidence="5 6" key="1">
    <citation type="submission" date="2016-11" db="EMBL/GenBank/DDBJ databases">
        <authorList>
            <person name="Jaros S."/>
            <person name="Januszkiewicz K."/>
            <person name="Wedrychowicz H."/>
        </authorList>
    </citation>
    <scope>NUCLEOTIDE SEQUENCE [LARGE SCALE GENOMIC DNA]</scope>
    <source>
        <strain evidence="5 6">DSM 9705</strain>
    </source>
</reference>
<dbReference type="Pfam" id="PF03480">
    <property type="entry name" value="DctP"/>
    <property type="match status" value="1"/>
</dbReference>
<dbReference type="PIRSF" id="PIRSF039026">
    <property type="entry name" value="SiaP"/>
    <property type="match status" value="1"/>
</dbReference>
<protein>
    <submittedName>
        <fullName evidence="5">TRAP-type mannitol/chloroaromatic compound transport system, substrate-binding protein</fullName>
    </submittedName>
</protein>
<accession>A0A1M5X2J0</accession>
<feature type="binding site" evidence="2">
    <location>
        <position position="173"/>
    </location>
    <ligand>
        <name>substrate</name>
    </ligand>
</feature>
<feature type="binding site" evidence="3">
    <location>
        <position position="210"/>
    </location>
    <ligand>
        <name>substrate</name>
    </ligand>
</feature>
<feature type="signal peptide" evidence="4">
    <location>
        <begin position="1"/>
        <end position="23"/>
    </location>
</feature>
<gene>
    <name evidence="5" type="ORF">SAMN02745124_02716</name>
</gene>
<dbReference type="RefSeq" id="WP_073376882.1">
    <property type="nucleotide sequence ID" value="NZ_FQXS01000016.1"/>
</dbReference>
<dbReference type="EMBL" id="FQXS01000016">
    <property type="protein sequence ID" value="SHH94077.1"/>
    <property type="molecule type" value="Genomic_DNA"/>
</dbReference>
<evidence type="ECO:0000256" key="1">
    <source>
        <dbReference type="ARBA" id="ARBA00022729"/>
    </source>
</evidence>
<evidence type="ECO:0000256" key="3">
    <source>
        <dbReference type="PIRSR" id="PIRSR039026-2"/>
    </source>
</evidence>
<dbReference type="Proteomes" id="UP000184139">
    <property type="component" value="Unassembled WGS sequence"/>
</dbReference>
<feature type="binding site" evidence="3">
    <location>
        <position position="211"/>
    </location>
    <ligand>
        <name>Na(+)</name>
        <dbReference type="ChEBI" id="CHEBI:29101"/>
    </ligand>
</feature>
<feature type="binding site" evidence="2">
    <location>
        <position position="152"/>
    </location>
    <ligand>
        <name>substrate</name>
    </ligand>
</feature>
<evidence type="ECO:0000313" key="5">
    <source>
        <dbReference type="EMBL" id="SHH94077.1"/>
    </source>
</evidence>
<evidence type="ECO:0000256" key="4">
    <source>
        <dbReference type="SAM" id="SignalP"/>
    </source>
</evidence>
<dbReference type="OrthoDB" id="9769667at2"/>
<dbReference type="STRING" id="1121409.SAMN02745124_02716"/>
<dbReference type="Gene3D" id="3.40.190.10">
    <property type="entry name" value="Periplasmic binding protein-like II"/>
    <property type="match status" value="1"/>
</dbReference>
<sequence>MNRLARMTLCFAVVLFLAMPALAQDQKVRWKLAMTWTSTLEPLALAGPWLAEMVSEMTDGNFEIRFEGAEKHKAALEILDMVKGGQFEMGHSASYYWKGKDVTTTFFTTAPFDLNAAEQYGWYYYGGGLELMQKVYSKFDVYSFPGGNTGVQMGGWFRKEIKSLDDLQGLKMRIPGLAGEVFAKLGVNVTNIAPGELYTALDRGTIDALEWVGPGMDIKMGFHKITPYYYAGWQEPASELQFLVNKAAFDKLPPAYQTVLTTAMQAIAFKMTAANFEANARAWEQMKAELPDIKVMTFPEPVLKAMKAATDEVMAGYAAENPEFKEVYESRKAYLAVARPWTKVSEQYYIETSDVVAE</sequence>
<dbReference type="Gene3D" id="3.40.190.170">
    <property type="entry name" value="Bacterial extracellular solute-binding protein, family 7"/>
    <property type="match status" value="1"/>
</dbReference>
<dbReference type="InterPro" id="IPR018389">
    <property type="entry name" value="DctP_fam"/>
</dbReference>
<dbReference type="GO" id="GO:0031317">
    <property type="term" value="C:tripartite ATP-independent periplasmic transporter complex"/>
    <property type="evidence" value="ECO:0007669"/>
    <property type="project" value="InterPro"/>
</dbReference>
<dbReference type="PANTHER" id="PTHR33376:SF5">
    <property type="entry name" value="EXTRACYTOPLASMIC SOLUTE RECEPTOR PROTEIN"/>
    <property type="match status" value="1"/>
</dbReference>
<name>A0A1M5X2J0_9BACT</name>
<feature type="binding site" evidence="3">
    <location>
        <position position="235"/>
    </location>
    <ligand>
        <name>substrate</name>
    </ligand>
</feature>
<keyword evidence="3" id="KW-0479">Metal-binding</keyword>
<organism evidence="5 6">
    <name type="scientific">Desulfofustis glycolicus DSM 9705</name>
    <dbReference type="NCBI Taxonomy" id="1121409"/>
    <lineage>
        <taxon>Bacteria</taxon>
        <taxon>Pseudomonadati</taxon>
        <taxon>Thermodesulfobacteriota</taxon>
        <taxon>Desulfobulbia</taxon>
        <taxon>Desulfobulbales</taxon>
        <taxon>Desulfocapsaceae</taxon>
        <taxon>Desulfofustis</taxon>
    </lineage>
</organism>
<dbReference type="GO" id="GO:0046872">
    <property type="term" value="F:metal ion binding"/>
    <property type="evidence" value="ECO:0007669"/>
    <property type="project" value="UniProtKB-KW"/>
</dbReference>
<dbReference type="PANTHER" id="PTHR33376">
    <property type="match status" value="1"/>
</dbReference>
<dbReference type="GO" id="GO:0055085">
    <property type="term" value="P:transmembrane transport"/>
    <property type="evidence" value="ECO:0007669"/>
    <property type="project" value="InterPro"/>
</dbReference>
<keyword evidence="6" id="KW-1185">Reference proteome</keyword>
<dbReference type="InterPro" id="IPR038404">
    <property type="entry name" value="TRAP_DctP_sf"/>
</dbReference>
<dbReference type="AlphaFoldDB" id="A0A1M5X2J0"/>
<evidence type="ECO:0000313" key="6">
    <source>
        <dbReference type="Proteomes" id="UP000184139"/>
    </source>
</evidence>
<feature type="chain" id="PRO_5013110405" evidence="4">
    <location>
        <begin position="24"/>
        <end position="358"/>
    </location>
</feature>
<dbReference type="NCBIfam" id="NF037995">
    <property type="entry name" value="TRAP_S1"/>
    <property type="match status" value="1"/>
</dbReference>
<proteinExistence type="predicted"/>
<keyword evidence="1 4" id="KW-0732">Signal</keyword>
<dbReference type="InterPro" id="IPR026289">
    <property type="entry name" value="SBP_TakP-like"/>
</dbReference>